<protein>
    <submittedName>
        <fullName evidence="2">Uncharacterized protein</fullName>
    </submittedName>
</protein>
<organism evidence="2 3">
    <name type="scientific">Labedaea rhizosphaerae</name>
    <dbReference type="NCBI Taxonomy" id="598644"/>
    <lineage>
        <taxon>Bacteria</taxon>
        <taxon>Bacillati</taxon>
        <taxon>Actinomycetota</taxon>
        <taxon>Actinomycetes</taxon>
        <taxon>Pseudonocardiales</taxon>
        <taxon>Pseudonocardiaceae</taxon>
        <taxon>Labedaea</taxon>
    </lineage>
</organism>
<keyword evidence="1" id="KW-0472">Membrane</keyword>
<dbReference type="RefSeq" id="WP_243754151.1">
    <property type="nucleotide sequence ID" value="NZ_SNXZ01000003.1"/>
</dbReference>
<keyword evidence="3" id="KW-1185">Reference proteome</keyword>
<evidence type="ECO:0000313" key="2">
    <source>
        <dbReference type="EMBL" id="TDP97635.1"/>
    </source>
</evidence>
<evidence type="ECO:0000313" key="3">
    <source>
        <dbReference type="Proteomes" id="UP000295444"/>
    </source>
</evidence>
<proteinExistence type="predicted"/>
<feature type="transmembrane region" description="Helical" evidence="1">
    <location>
        <begin position="48"/>
        <end position="64"/>
    </location>
</feature>
<sequence>MDTLNDKVVAWLRTVWPIAWAALIAWLVTRIPVLAPVAGWLDGLGDQVLTLVIGAAVYPLLRWLESKVPSWLSRILMGSAKQPTYVPPAAGP</sequence>
<name>A0A4R6SER4_LABRH</name>
<dbReference type="AlphaFoldDB" id="A0A4R6SER4"/>
<keyword evidence="1" id="KW-0812">Transmembrane</keyword>
<dbReference type="EMBL" id="SNXZ01000003">
    <property type="protein sequence ID" value="TDP97635.1"/>
    <property type="molecule type" value="Genomic_DNA"/>
</dbReference>
<accession>A0A4R6SER4</accession>
<keyword evidence="1" id="KW-1133">Transmembrane helix</keyword>
<reference evidence="2 3" key="1">
    <citation type="submission" date="2019-03" db="EMBL/GenBank/DDBJ databases">
        <title>Genomic Encyclopedia of Type Strains, Phase IV (KMG-IV): sequencing the most valuable type-strain genomes for metagenomic binning, comparative biology and taxonomic classification.</title>
        <authorList>
            <person name="Goeker M."/>
        </authorList>
    </citation>
    <scope>NUCLEOTIDE SEQUENCE [LARGE SCALE GENOMIC DNA]</scope>
    <source>
        <strain evidence="2 3">DSM 45361</strain>
    </source>
</reference>
<comment type="caution">
    <text evidence="2">The sequence shown here is derived from an EMBL/GenBank/DDBJ whole genome shotgun (WGS) entry which is preliminary data.</text>
</comment>
<gene>
    <name evidence="2" type="ORF">EV186_103599</name>
</gene>
<dbReference type="Proteomes" id="UP000295444">
    <property type="component" value="Unassembled WGS sequence"/>
</dbReference>
<evidence type="ECO:0000256" key="1">
    <source>
        <dbReference type="SAM" id="Phobius"/>
    </source>
</evidence>
<feature type="transmembrane region" description="Helical" evidence="1">
    <location>
        <begin position="9"/>
        <end position="28"/>
    </location>
</feature>